<feature type="compositionally biased region" description="Basic residues" evidence="2">
    <location>
        <begin position="435"/>
        <end position="455"/>
    </location>
</feature>
<feature type="compositionally biased region" description="Polar residues" evidence="2">
    <location>
        <begin position="58"/>
        <end position="68"/>
    </location>
</feature>
<feature type="compositionally biased region" description="Polar residues" evidence="2">
    <location>
        <begin position="505"/>
        <end position="517"/>
    </location>
</feature>
<gene>
    <name evidence="3" type="ORF">HPB48_025520</name>
</gene>
<dbReference type="AlphaFoldDB" id="A0A9J6H9N0"/>
<proteinExistence type="predicted"/>
<evidence type="ECO:0008006" key="5">
    <source>
        <dbReference type="Google" id="ProtNLM"/>
    </source>
</evidence>
<dbReference type="Proteomes" id="UP000821853">
    <property type="component" value="Unassembled WGS sequence"/>
</dbReference>
<keyword evidence="1" id="KW-0175">Coiled coil</keyword>
<sequence length="718" mass="79310">MYFVAGNGTPGVAFCTSAKLVCIRNIFSYPSTLLSSFSCTRVTNTSVTRPRQPRNHLPNVTRNSGRPVTSIWTPSNLVTGCTRWVPHRRFAEPKRGGADAGFGIPEQARAPAAAAGDHGGAEATSAVVASTPGDASTSQQVIGAALRLVTTVTAWPHLTTSCHGCIGRAVRRSQKRTLRYATKPRGKGTAPKSPHSRPRFPRLPKDDIKVVIRPRDGLNVARISEATLRDSILRAAGLEQELASSDIFRANHTQNIGIISTALLERAVRYSRIEQIKIGEKTYATRAYVTPPEYSVKGVIHNIPPYDSPEDIARSVVYSRNPTALHARRMGQTNSAIIAFSDSKVPYFVYYRGAEYRCYIHKKKHEVCSACGKLGHRKDVCPWPEDAFCSVCGVANPMEEEHECVVKCALCGKDHPTGDKQCKQRYRTPFVLKQRQWRRQRSRSQKRDSSRRRRDRSVSFPRLPPVDSSSQKYNNEKSSKPQRHSRSKSKNRNPDSAEAAPLRQPCSTGTPDCTTQVSWSAKASQTARAGAQTHGIHIRAKQDNEQEELQSIRAILDQVLAENRHLKAELAQIKRSCTPATSSAGTPASHSFEENPPRSKRRAEEAADRPSQESHQMEQLEQRFKQGFEELKSTVNSLATALANFRETIDLKVTALEFKVAQLPSTCTSSPTPPPQVGPIRSSLFPRGHGAPPYAEAVQLSAVQTASDHHGARTRQTQ</sequence>
<protein>
    <recommendedName>
        <fullName evidence="5">CCHC-type domain-containing protein</fullName>
    </recommendedName>
</protein>
<reference evidence="3 4" key="1">
    <citation type="journal article" date="2020" name="Cell">
        <title>Large-Scale Comparative Analyses of Tick Genomes Elucidate Their Genetic Diversity and Vector Capacities.</title>
        <authorList>
            <consortium name="Tick Genome and Microbiome Consortium (TIGMIC)"/>
            <person name="Jia N."/>
            <person name="Wang J."/>
            <person name="Shi W."/>
            <person name="Du L."/>
            <person name="Sun Y."/>
            <person name="Zhan W."/>
            <person name="Jiang J.F."/>
            <person name="Wang Q."/>
            <person name="Zhang B."/>
            <person name="Ji P."/>
            <person name="Bell-Sakyi L."/>
            <person name="Cui X.M."/>
            <person name="Yuan T.T."/>
            <person name="Jiang B.G."/>
            <person name="Yang W.F."/>
            <person name="Lam T.T."/>
            <person name="Chang Q.C."/>
            <person name="Ding S.J."/>
            <person name="Wang X.J."/>
            <person name="Zhu J.G."/>
            <person name="Ruan X.D."/>
            <person name="Zhao L."/>
            <person name="Wei J.T."/>
            <person name="Ye R.Z."/>
            <person name="Que T.C."/>
            <person name="Du C.H."/>
            <person name="Zhou Y.H."/>
            <person name="Cheng J.X."/>
            <person name="Dai P.F."/>
            <person name="Guo W.B."/>
            <person name="Han X.H."/>
            <person name="Huang E.J."/>
            <person name="Li L.F."/>
            <person name="Wei W."/>
            <person name="Gao Y.C."/>
            <person name="Liu J.Z."/>
            <person name="Shao H.Z."/>
            <person name="Wang X."/>
            <person name="Wang C.C."/>
            <person name="Yang T.C."/>
            <person name="Huo Q.B."/>
            <person name="Li W."/>
            <person name="Chen H.Y."/>
            <person name="Chen S.E."/>
            <person name="Zhou L.G."/>
            <person name="Ni X.B."/>
            <person name="Tian J.H."/>
            <person name="Sheng Y."/>
            <person name="Liu T."/>
            <person name="Pan Y.S."/>
            <person name="Xia L.Y."/>
            <person name="Li J."/>
            <person name="Zhao F."/>
            <person name="Cao W.C."/>
        </authorList>
    </citation>
    <scope>NUCLEOTIDE SEQUENCE [LARGE SCALE GENOMIC DNA]</scope>
    <source>
        <strain evidence="3">HaeL-2018</strain>
    </source>
</reference>
<accession>A0A9J6H9N0</accession>
<feature type="compositionally biased region" description="Basic residues" evidence="2">
    <location>
        <begin position="176"/>
        <end position="186"/>
    </location>
</feature>
<feature type="region of interest" description="Disordered" evidence="2">
    <location>
        <begin position="577"/>
        <end position="619"/>
    </location>
</feature>
<feature type="region of interest" description="Disordered" evidence="2">
    <location>
        <begin position="433"/>
        <end position="517"/>
    </location>
</feature>
<feature type="compositionally biased region" description="Basic and acidic residues" evidence="2">
    <location>
        <begin position="591"/>
        <end position="619"/>
    </location>
</feature>
<feature type="region of interest" description="Disordered" evidence="2">
    <location>
        <begin position="665"/>
        <end position="692"/>
    </location>
</feature>
<evidence type="ECO:0000256" key="1">
    <source>
        <dbReference type="SAM" id="Coils"/>
    </source>
</evidence>
<keyword evidence="4" id="KW-1185">Reference proteome</keyword>
<evidence type="ECO:0000313" key="3">
    <source>
        <dbReference type="EMBL" id="KAH9383754.1"/>
    </source>
</evidence>
<name>A0A9J6H9N0_HAELO</name>
<feature type="coiled-coil region" evidence="1">
    <location>
        <begin position="542"/>
        <end position="576"/>
    </location>
</feature>
<feature type="region of interest" description="Disordered" evidence="2">
    <location>
        <begin position="176"/>
        <end position="202"/>
    </location>
</feature>
<feature type="compositionally biased region" description="Basic residues" evidence="2">
    <location>
        <begin position="480"/>
        <end position="491"/>
    </location>
</feature>
<evidence type="ECO:0000313" key="4">
    <source>
        <dbReference type="Proteomes" id="UP000821853"/>
    </source>
</evidence>
<evidence type="ECO:0000256" key="2">
    <source>
        <dbReference type="SAM" id="MobiDB-lite"/>
    </source>
</evidence>
<dbReference type="EMBL" id="JABSTR010001245">
    <property type="protein sequence ID" value="KAH9383754.1"/>
    <property type="molecule type" value="Genomic_DNA"/>
</dbReference>
<dbReference type="OrthoDB" id="6488226at2759"/>
<dbReference type="VEuPathDB" id="VectorBase:HLOH_063754"/>
<comment type="caution">
    <text evidence="3">The sequence shown here is derived from an EMBL/GenBank/DDBJ whole genome shotgun (WGS) entry which is preliminary data.</text>
</comment>
<organism evidence="3 4">
    <name type="scientific">Haemaphysalis longicornis</name>
    <name type="common">Bush tick</name>
    <dbReference type="NCBI Taxonomy" id="44386"/>
    <lineage>
        <taxon>Eukaryota</taxon>
        <taxon>Metazoa</taxon>
        <taxon>Ecdysozoa</taxon>
        <taxon>Arthropoda</taxon>
        <taxon>Chelicerata</taxon>
        <taxon>Arachnida</taxon>
        <taxon>Acari</taxon>
        <taxon>Parasitiformes</taxon>
        <taxon>Ixodida</taxon>
        <taxon>Ixodoidea</taxon>
        <taxon>Ixodidae</taxon>
        <taxon>Haemaphysalinae</taxon>
        <taxon>Haemaphysalis</taxon>
    </lineage>
</organism>
<feature type="compositionally biased region" description="Polar residues" evidence="2">
    <location>
        <begin position="578"/>
        <end position="589"/>
    </location>
</feature>
<feature type="region of interest" description="Disordered" evidence="2">
    <location>
        <begin position="44"/>
        <end position="68"/>
    </location>
</feature>